<evidence type="ECO:0000256" key="6">
    <source>
        <dbReference type="ARBA" id="ARBA00022842"/>
    </source>
</evidence>
<dbReference type="PANTHER" id="PTHR33653:SF1">
    <property type="entry name" value="RIBONUCLEASE VAPC2"/>
    <property type="match status" value="1"/>
</dbReference>
<evidence type="ECO:0000256" key="5">
    <source>
        <dbReference type="ARBA" id="ARBA00022801"/>
    </source>
</evidence>
<dbReference type="GeneID" id="88807369"/>
<dbReference type="EMBL" id="NSCM01000033">
    <property type="protein sequence ID" value="RAX09895.1"/>
    <property type="molecule type" value="Genomic_DNA"/>
</dbReference>
<evidence type="ECO:0000256" key="3">
    <source>
        <dbReference type="ARBA" id="ARBA00022722"/>
    </source>
</evidence>
<name>A0A329X0M5_9GAMM</name>
<dbReference type="Gene3D" id="3.40.50.1010">
    <property type="entry name" value="5'-nuclease"/>
    <property type="match status" value="1"/>
</dbReference>
<comment type="caution">
    <text evidence="9">The sequence shown here is derived from an EMBL/GenBank/DDBJ whole genome shotgun (WGS) entry which is preliminary data.</text>
</comment>
<dbReference type="GO" id="GO:0016787">
    <property type="term" value="F:hydrolase activity"/>
    <property type="evidence" value="ECO:0007669"/>
    <property type="project" value="UniProtKB-KW"/>
</dbReference>
<dbReference type="InterPro" id="IPR050556">
    <property type="entry name" value="Type_II_TA_system_RNase"/>
</dbReference>
<dbReference type="PANTHER" id="PTHR33653">
    <property type="entry name" value="RIBONUCLEASE VAPC2"/>
    <property type="match status" value="1"/>
</dbReference>
<keyword evidence="6" id="KW-0460">Magnesium</keyword>
<evidence type="ECO:0000313" key="10">
    <source>
        <dbReference type="Proteomes" id="UP000250919"/>
    </source>
</evidence>
<organism evidence="9 10">
    <name type="scientific">Photorhabdus bodei</name>
    <dbReference type="NCBI Taxonomy" id="2029681"/>
    <lineage>
        <taxon>Bacteria</taxon>
        <taxon>Pseudomonadati</taxon>
        <taxon>Pseudomonadota</taxon>
        <taxon>Gammaproteobacteria</taxon>
        <taxon>Enterobacterales</taxon>
        <taxon>Morganellaceae</taxon>
        <taxon>Photorhabdus</taxon>
    </lineage>
</organism>
<comment type="cofactor">
    <cofactor evidence="1">
        <name>Mg(2+)</name>
        <dbReference type="ChEBI" id="CHEBI:18420"/>
    </cofactor>
</comment>
<evidence type="ECO:0000256" key="7">
    <source>
        <dbReference type="ARBA" id="ARBA00038093"/>
    </source>
</evidence>
<evidence type="ECO:0000313" key="9">
    <source>
        <dbReference type="EMBL" id="RAX09895.1"/>
    </source>
</evidence>
<evidence type="ECO:0000256" key="4">
    <source>
        <dbReference type="ARBA" id="ARBA00022723"/>
    </source>
</evidence>
<proteinExistence type="inferred from homology"/>
<protein>
    <submittedName>
        <fullName evidence="9">VapC toxin family PIN domain ribonuclease</fullName>
    </submittedName>
</protein>
<accession>A0A329X0M5</accession>
<dbReference type="SUPFAM" id="SSF88723">
    <property type="entry name" value="PIN domain-like"/>
    <property type="match status" value="1"/>
</dbReference>
<dbReference type="GO" id="GO:0046872">
    <property type="term" value="F:metal ion binding"/>
    <property type="evidence" value="ECO:0007669"/>
    <property type="project" value="UniProtKB-KW"/>
</dbReference>
<dbReference type="Pfam" id="PF01850">
    <property type="entry name" value="PIN"/>
    <property type="match status" value="1"/>
</dbReference>
<reference evidence="9 10" key="1">
    <citation type="journal article" date="2018" name="Int. J. Syst. Evol. Microbiol.">
        <title>Whole-genome-based revisit of Photorhabdus phylogeny: proposal for the elevation of most Photorhabdus subspecies to the species level and description of one novel species Photorhabdus bodei sp. nov., and one novel subspecies Photorhabdus laumondii subsp. clarkei subsp. nov.</title>
        <authorList>
            <person name="Machado R.A.R."/>
            <person name="Wuthrich D."/>
            <person name="Kuhnert P."/>
            <person name="Arce C.C.M."/>
            <person name="Thonen L."/>
            <person name="Ruiz C."/>
            <person name="Zhang X."/>
            <person name="Robert C.A.M."/>
            <person name="Karimi J."/>
            <person name="Kamali S."/>
            <person name="Ma J."/>
            <person name="Bruggmann R."/>
            <person name="Erb M."/>
        </authorList>
    </citation>
    <scope>NUCLEOTIDE SEQUENCE [LARGE SCALE GENOMIC DNA]</scope>
    <source>
        <strain evidence="9 10">LJ24-63</strain>
    </source>
</reference>
<dbReference type="InterPro" id="IPR029060">
    <property type="entry name" value="PIN-like_dom_sf"/>
</dbReference>
<dbReference type="Proteomes" id="UP000250919">
    <property type="component" value="Unassembled WGS sequence"/>
</dbReference>
<keyword evidence="2" id="KW-1277">Toxin-antitoxin system</keyword>
<gene>
    <name evidence="9" type="ORF">CKY02_16145</name>
</gene>
<keyword evidence="4" id="KW-0479">Metal-binding</keyword>
<sequence>MKHYMLDTNVVGHFIRGRYSVVQHVLSVPMSSLCISAITEGELLFGLARRPEAKRLRIAVKEFLMRIDVLPWDNSVAEHYGMIKAEMQKQGKILAPLDLLIAAHSLNMKMILVTNDRAFQYVPGLHIEDWTV</sequence>
<feature type="domain" description="PIN" evidence="8">
    <location>
        <begin position="4"/>
        <end position="123"/>
    </location>
</feature>
<keyword evidence="3" id="KW-0540">Nuclease</keyword>
<evidence type="ECO:0000256" key="2">
    <source>
        <dbReference type="ARBA" id="ARBA00022649"/>
    </source>
</evidence>
<dbReference type="RefSeq" id="WP_112896117.1">
    <property type="nucleotide sequence ID" value="NZ_NSCM01000033.1"/>
</dbReference>
<evidence type="ECO:0000259" key="8">
    <source>
        <dbReference type="Pfam" id="PF01850"/>
    </source>
</evidence>
<dbReference type="CDD" id="cd18740">
    <property type="entry name" value="PIN_VapC4-5_FitB-like"/>
    <property type="match status" value="1"/>
</dbReference>
<dbReference type="GO" id="GO:0004518">
    <property type="term" value="F:nuclease activity"/>
    <property type="evidence" value="ECO:0007669"/>
    <property type="project" value="UniProtKB-KW"/>
</dbReference>
<keyword evidence="5" id="KW-0378">Hydrolase</keyword>
<dbReference type="AlphaFoldDB" id="A0A329X0M5"/>
<evidence type="ECO:0000256" key="1">
    <source>
        <dbReference type="ARBA" id="ARBA00001946"/>
    </source>
</evidence>
<comment type="similarity">
    <text evidence="7">Belongs to the PINc/VapC protein family.</text>
</comment>
<dbReference type="InterPro" id="IPR002716">
    <property type="entry name" value="PIN_dom"/>
</dbReference>